<sequence length="215" mass="24937">MKQLEKSIFKFIEALNEYPKEDSPVEKNGGVRYRSKLAKLDVDEKIYLSPELILFYQQCEIICNIRPDGYQLDCTDIDLGNSLLFLYAADKLVRRQEGFRWIGTEKKENPNWNPNWLVVADKDDDPIVVVTNQENSPVFASYETSALFPIADSFSVFLDALSVTLEIIHEKFKGEIMDEETFEIYDDFVEKLKSSLISILKKEEYADNLIDYLYG</sequence>
<reference evidence="1 3" key="1">
    <citation type="submission" date="2017-03" db="EMBL/GenBank/DDBJ databases">
        <title>The whole genome sequencing and assembly of Lysinibacillus sphaericus DSM 28T strain.</title>
        <authorList>
            <person name="Lee Y.-J."/>
            <person name="Yi H."/>
            <person name="Bahn Y.-S."/>
            <person name="Kim J.F."/>
            <person name="Lee D.-W."/>
        </authorList>
    </citation>
    <scope>NUCLEOTIDE SEQUENCE [LARGE SCALE GENOMIC DNA]</scope>
    <source>
        <strain evidence="1 3">DSM 28</strain>
    </source>
</reference>
<dbReference type="InterPro" id="IPR037883">
    <property type="entry name" value="Knr4/Smi1-like_sf"/>
</dbReference>
<dbReference type="GeneID" id="48277185"/>
<reference evidence="2 4" key="2">
    <citation type="submission" date="2018-06" db="EMBL/GenBank/DDBJ databases">
        <authorList>
            <consortium name="Pathogen Informatics"/>
            <person name="Doyle S."/>
        </authorList>
    </citation>
    <scope>NUCLEOTIDE SEQUENCE [LARGE SCALE GENOMIC DNA]</scope>
    <source>
        <strain evidence="2 4">NCTC10338</strain>
    </source>
</reference>
<dbReference type="RefSeq" id="WP_024363655.1">
    <property type="nucleotide sequence ID" value="NZ_BJNS01000087.1"/>
</dbReference>
<gene>
    <name evidence="1" type="ORF">LS41612_13375</name>
    <name evidence="2" type="ORF">NCTC10338_02025</name>
</gene>
<evidence type="ECO:0000313" key="4">
    <source>
        <dbReference type="Proteomes" id="UP000255295"/>
    </source>
</evidence>
<dbReference type="Proteomes" id="UP000255295">
    <property type="component" value="Unassembled WGS sequence"/>
</dbReference>
<evidence type="ECO:0008006" key="5">
    <source>
        <dbReference type="Google" id="ProtNLM"/>
    </source>
</evidence>
<accession>A0A2S0K1A5</accession>
<dbReference type="SUPFAM" id="SSF160631">
    <property type="entry name" value="SMI1/KNR4-like"/>
    <property type="match status" value="1"/>
</dbReference>
<proteinExistence type="predicted"/>
<dbReference type="EMBL" id="CP019980">
    <property type="protein sequence ID" value="AVK97183.1"/>
    <property type="molecule type" value="Genomic_DNA"/>
</dbReference>
<evidence type="ECO:0000313" key="1">
    <source>
        <dbReference type="EMBL" id="AVK97183.1"/>
    </source>
</evidence>
<organism evidence="1 3">
    <name type="scientific">Lysinibacillus sphaericus</name>
    <name type="common">Bacillus sphaericus</name>
    <dbReference type="NCBI Taxonomy" id="1421"/>
    <lineage>
        <taxon>Bacteria</taxon>
        <taxon>Bacillati</taxon>
        <taxon>Bacillota</taxon>
        <taxon>Bacilli</taxon>
        <taxon>Bacillales</taxon>
        <taxon>Bacillaceae</taxon>
        <taxon>Lysinibacillus</taxon>
    </lineage>
</organism>
<protein>
    <recommendedName>
        <fullName evidence="5">SMI1/KNR4 family protein</fullName>
    </recommendedName>
</protein>
<dbReference type="Proteomes" id="UP000238825">
    <property type="component" value="Chromosome"/>
</dbReference>
<evidence type="ECO:0000313" key="3">
    <source>
        <dbReference type="Proteomes" id="UP000238825"/>
    </source>
</evidence>
<name>A0A2S0K1A5_LYSSH</name>
<dbReference type="AlphaFoldDB" id="A0A2S0K1A5"/>
<evidence type="ECO:0000313" key="2">
    <source>
        <dbReference type="EMBL" id="SUV16938.1"/>
    </source>
</evidence>
<dbReference type="EMBL" id="UFSZ01000001">
    <property type="protein sequence ID" value="SUV16938.1"/>
    <property type="molecule type" value="Genomic_DNA"/>
</dbReference>